<keyword evidence="2" id="KW-1185">Reference proteome</keyword>
<reference evidence="1 2" key="1">
    <citation type="submission" date="2018-05" db="EMBL/GenBank/DDBJ databases">
        <title>Zavarzinia sp. HR-AS.</title>
        <authorList>
            <person name="Lee Y."/>
            <person name="Jeon C.O."/>
        </authorList>
    </citation>
    <scope>NUCLEOTIDE SEQUENCE [LARGE SCALE GENOMIC DNA]</scope>
    <source>
        <strain evidence="1 2">HR-AS</strain>
    </source>
</reference>
<gene>
    <name evidence="1" type="ORF">DKG74_11705</name>
</gene>
<dbReference type="Pfam" id="PF16868">
    <property type="entry name" value="NMT1_3"/>
    <property type="match status" value="1"/>
</dbReference>
<evidence type="ECO:0000313" key="2">
    <source>
        <dbReference type="Proteomes" id="UP000245461"/>
    </source>
</evidence>
<proteinExistence type="predicted"/>
<dbReference type="RefSeq" id="WP_109905940.1">
    <property type="nucleotide sequence ID" value="NZ_QGLE01000006.1"/>
</dbReference>
<organism evidence="1 2">
    <name type="scientific">Zavarzinia aquatilis</name>
    <dbReference type="NCBI Taxonomy" id="2211142"/>
    <lineage>
        <taxon>Bacteria</taxon>
        <taxon>Pseudomonadati</taxon>
        <taxon>Pseudomonadota</taxon>
        <taxon>Alphaproteobacteria</taxon>
        <taxon>Rhodospirillales</taxon>
        <taxon>Zavarziniaceae</taxon>
        <taxon>Zavarzinia</taxon>
    </lineage>
</organism>
<evidence type="ECO:0000313" key="1">
    <source>
        <dbReference type="EMBL" id="PWR22532.1"/>
    </source>
</evidence>
<accession>A0A317E7Q2</accession>
<dbReference type="Proteomes" id="UP000245461">
    <property type="component" value="Unassembled WGS sequence"/>
</dbReference>
<name>A0A317E7Q2_9PROT</name>
<comment type="caution">
    <text evidence="1">The sequence shown here is derived from an EMBL/GenBank/DDBJ whole genome shotgun (WGS) entry which is preliminary data.</text>
</comment>
<dbReference type="InterPro" id="IPR011852">
    <property type="entry name" value="TRAP_TAXI"/>
</dbReference>
<dbReference type="SUPFAM" id="SSF53850">
    <property type="entry name" value="Periplasmic binding protein-like II"/>
    <property type="match status" value="1"/>
</dbReference>
<protein>
    <submittedName>
        <fullName evidence="1">Immunogenic protein</fullName>
    </submittedName>
</protein>
<dbReference type="Gene3D" id="3.40.190.10">
    <property type="entry name" value="Periplasmic binding protein-like II"/>
    <property type="match status" value="2"/>
</dbReference>
<dbReference type="OrthoDB" id="8477520at2"/>
<dbReference type="PANTHER" id="PTHR42941">
    <property type="entry name" value="SLL1037 PROTEIN"/>
    <property type="match status" value="1"/>
</dbReference>
<dbReference type="PANTHER" id="PTHR42941:SF1">
    <property type="entry name" value="SLL1037 PROTEIN"/>
    <property type="match status" value="1"/>
</dbReference>
<dbReference type="NCBIfam" id="TIGR02122">
    <property type="entry name" value="TRAP_TAXI"/>
    <property type="match status" value="1"/>
</dbReference>
<dbReference type="AlphaFoldDB" id="A0A317E7Q2"/>
<dbReference type="EMBL" id="QGLE01000006">
    <property type="protein sequence ID" value="PWR22532.1"/>
    <property type="molecule type" value="Genomic_DNA"/>
</dbReference>
<sequence>MRGMIGLVAAIGLALGLGVGSARAEGSRYFSIATAGEAGTYFPVGRALAEAVSAPPGLVVSAVASNGSVANVEAIAGGGAQSGLVQADVAAWAFEGTGVFEAKGARPGLRAIAALYPEAVHLLVRKGAGIHALADLAGKHVSVDEPGSGTLADVRLILSAAGLSERDFTAEYYKADLAAQLTASGGLDGFFFVGGWPAPAIAKLAAAQPGAFALVPLTAGEGFARETIPDEAYPGMKGVETLAVRTLWLTDAGQPDEVIEAITAALWSTRARSILDAGHPQGRSIRLEGALDGLTVPLHPGAEAFYRKAGLIK</sequence>